<evidence type="ECO:0000256" key="3">
    <source>
        <dbReference type="ARBA" id="ARBA00023125"/>
    </source>
</evidence>
<dbReference type="GO" id="GO:0003677">
    <property type="term" value="F:DNA binding"/>
    <property type="evidence" value="ECO:0007669"/>
    <property type="project" value="UniProtKB-KW"/>
</dbReference>
<evidence type="ECO:0000256" key="2">
    <source>
        <dbReference type="ARBA" id="ARBA00023015"/>
    </source>
</evidence>
<dbReference type="PROSITE" id="PS50931">
    <property type="entry name" value="HTH_LYSR"/>
    <property type="match status" value="1"/>
</dbReference>
<evidence type="ECO:0000313" key="6">
    <source>
        <dbReference type="EMBL" id="ARN76283.1"/>
    </source>
</evidence>
<dbReference type="Proteomes" id="UP000193450">
    <property type="component" value="Chromosome"/>
</dbReference>
<sequence length="313" mass="35273">MSPDKLSRIDLNLLVTLQVLLEERNVTRAAERLFITQPAMSRTLSRLRDLFDDPLFTRAARGLIPTPRAEELQEHLPDLLNAVGNLVSLTEFDPATYEHTFRIAVVEQFGQSLFGPLMAELQKEAPNIVVQAIEYTEGTEDMLAKGSIDFAIDLEKTDEVDIDFLPLLSNQPVIIAGSKHPLASKKKPKLQDLLAYNYVRCFPVDAIKSVPVFDSMLEELGEQRHCFFHTSNLLTALQVVQNSDALMAGPAFILNSELLDKKLVKIELPKELKGMEKVIGLAQHRRTLTSQAHQWLTEKIATITAKHWVVKRK</sequence>
<dbReference type="InterPro" id="IPR036388">
    <property type="entry name" value="WH-like_DNA-bd_sf"/>
</dbReference>
<organism evidence="6 7">
    <name type="scientific">Oceanicoccus sagamiensis</name>
    <dbReference type="NCBI Taxonomy" id="716816"/>
    <lineage>
        <taxon>Bacteria</taxon>
        <taxon>Pseudomonadati</taxon>
        <taxon>Pseudomonadota</taxon>
        <taxon>Gammaproteobacteria</taxon>
        <taxon>Cellvibrionales</taxon>
        <taxon>Spongiibacteraceae</taxon>
        <taxon>Oceanicoccus</taxon>
    </lineage>
</organism>
<dbReference type="Gene3D" id="3.40.190.10">
    <property type="entry name" value="Periplasmic binding protein-like II"/>
    <property type="match status" value="2"/>
</dbReference>
<reference evidence="6 7" key="1">
    <citation type="submission" date="2016-11" db="EMBL/GenBank/DDBJ databases">
        <title>Trade-off between light-utilization and light-protection in marine flavobacteria.</title>
        <authorList>
            <person name="Kumagai Y."/>
        </authorList>
    </citation>
    <scope>NUCLEOTIDE SEQUENCE [LARGE SCALE GENOMIC DNA]</scope>
    <source>
        <strain evidence="6 7">NBRC 107125</strain>
    </source>
</reference>
<dbReference type="Pfam" id="PF00126">
    <property type="entry name" value="HTH_1"/>
    <property type="match status" value="1"/>
</dbReference>
<dbReference type="InterPro" id="IPR050389">
    <property type="entry name" value="LysR-type_TF"/>
</dbReference>
<dbReference type="EMBL" id="CP019343">
    <property type="protein sequence ID" value="ARN76283.1"/>
    <property type="molecule type" value="Genomic_DNA"/>
</dbReference>
<feature type="domain" description="HTH lysR-type" evidence="5">
    <location>
        <begin position="9"/>
        <end position="66"/>
    </location>
</feature>
<keyword evidence="2" id="KW-0805">Transcription regulation</keyword>
<evidence type="ECO:0000256" key="1">
    <source>
        <dbReference type="ARBA" id="ARBA00009437"/>
    </source>
</evidence>
<dbReference type="Pfam" id="PF03466">
    <property type="entry name" value="LysR_substrate"/>
    <property type="match status" value="1"/>
</dbReference>
<accession>A0A1X9NR58</accession>
<keyword evidence="7" id="KW-1185">Reference proteome</keyword>
<evidence type="ECO:0000313" key="7">
    <source>
        <dbReference type="Proteomes" id="UP000193450"/>
    </source>
</evidence>
<dbReference type="SUPFAM" id="SSF53850">
    <property type="entry name" value="Periplasmic binding protein-like II"/>
    <property type="match status" value="1"/>
</dbReference>
<keyword evidence="3" id="KW-0238">DNA-binding</keyword>
<evidence type="ECO:0000256" key="4">
    <source>
        <dbReference type="ARBA" id="ARBA00023163"/>
    </source>
</evidence>
<protein>
    <recommendedName>
        <fullName evidence="5">HTH lysR-type domain-containing protein</fullName>
    </recommendedName>
</protein>
<dbReference type="PRINTS" id="PR00039">
    <property type="entry name" value="HTHLYSR"/>
</dbReference>
<name>A0A1X9NR58_9GAMM</name>
<dbReference type="GO" id="GO:0003700">
    <property type="term" value="F:DNA-binding transcription factor activity"/>
    <property type="evidence" value="ECO:0007669"/>
    <property type="project" value="InterPro"/>
</dbReference>
<proteinExistence type="inferred from homology"/>
<dbReference type="InterPro" id="IPR000847">
    <property type="entry name" value="LysR_HTH_N"/>
</dbReference>
<dbReference type="PANTHER" id="PTHR30118">
    <property type="entry name" value="HTH-TYPE TRANSCRIPTIONAL REGULATOR LEUO-RELATED"/>
    <property type="match status" value="1"/>
</dbReference>
<dbReference type="STRING" id="716816.BST96_03070"/>
<dbReference type="SUPFAM" id="SSF46785">
    <property type="entry name" value="Winged helix' DNA-binding domain"/>
    <property type="match status" value="1"/>
</dbReference>
<evidence type="ECO:0000259" key="5">
    <source>
        <dbReference type="PROSITE" id="PS50931"/>
    </source>
</evidence>
<dbReference type="InterPro" id="IPR036390">
    <property type="entry name" value="WH_DNA-bd_sf"/>
</dbReference>
<keyword evidence="4" id="KW-0804">Transcription</keyword>
<dbReference type="KEGG" id="osg:BST96_03070"/>
<dbReference type="Gene3D" id="1.10.10.10">
    <property type="entry name" value="Winged helix-like DNA-binding domain superfamily/Winged helix DNA-binding domain"/>
    <property type="match status" value="1"/>
</dbReference>
<gene>
    <name evidence="6" type="ORF">BST96_03070</name>
</gene>
<comment type="similarity">
    <text evidence="1">Belongs to the LysR transcriptional regulatory family.</text>
</comment>
<dbReference type="InterPro" id="IPR005119">
    <property type="entry name" value="LysR_subst-bd"/>
</dbReference>
<dbReference type="PANTHER" id="PTHR30118:SF12">
    <property type="entry name" value="TRANSCRIPTIONAL REGULATOR LYSR FAMILY"/>
    <property type="match status" value="1"/>
</dbReference>
<dbReference type="AlphaFoldDB" id="A0A1X9NR58"/>